<evidence type="ECO:0008006" key="9">
    <source>
        <dbReference type="Google" id="ProtNLM"/>
    </source>
</evidence>
<dbReference type="InterPro" id="IPR036291">
    <property type="entry name" value="NAD(P)-bd_dom_sf"/>
</dbReference>
<dbReference type="InterPro" id="IPR022675">
    <property type="entry name" value="G6P_DH_C"/>
</dbReference>
<feature type="domain" description="Glucose-6-phosphate dehydrogenase NAD-binding" evidence="6">
    <location>
        <begin position="1"/>
        <end position="69"/>
    </location>
</feature>
<dbReference type="GO" id="GO:0006006">
    <property type="term" value="P:glucose metabolic process"/>
    <property type="evidence" value="ECO:0007669"/>
    <property type="project" value="UniProtKB-KW"/>
</dbReference>
<dbReference type="InterPro" id="IPR001282">
    <property type="entry name" value="G6P_DH"/>
</dbReference>
<sequence>MALPPLVYAATAEELSREGFGEESILIIEKPYGNDYNSANKLNAEIKSFFDESQIFRIDHYLAKEAVQNILVFRFANSLFYPVWNSRYIESIQINAFESIGVERRGAYFDKVGIIRDMVQNHLMQLLSLITMEAPVSLEAEDIRVQKINLLKAVSFLESYRDQYNGYRDEKGVADGSTTETYAELKLSINNFRWIGMPVYIRVGKALNRRGTEIGIRFNPLPRLLFNEKGDIPPNIIIFKIQPAEGIILGCFKQIPG</sequence>
<comment type="caution">
    <text evidence="8">The sequence shown here is derived from an EMBL/GenBank/DDBJ whole genome shotgun (WGS) entry which is preliminary data.</text>
</comment>
<evidence type="ECO:0000256" key="2">
    <source>
        <dbReference type="ARBA" id="ARBA00022526"/>
    </source>
</evidence>
<evidence type="ECO:0000313" key="8">
    <source>
        <dbReference type="EMBL" id="GAH60149.1"/>
    </source>
</evidence>
<keyword evidence="4" id="KW-0560">Oxidoreductase</keyword>
<evidence type="ECO:0000259" key="6">
    <source>
        <dbReference type="Pfam" id="PF00479"/>
    </source>
</evidence>
<dbReference type="GO" id="GO:0050661">
    <property type="term" value="F:NADP binding"/>
    <property type="evidence" value="ECO:0007669"/>
    <property type="project" value="InterPro"/>
</dbReference>
<keyword evidence="5" id="KW-0119">Carbohydrate metabolism</keyword>
<evidence type="ECO:0000256" key="5">
    <source>
        <dbReference type="ARBA" id="ARBA00023277"/>
    </source>
</evidence>
<dbReference type="PRINTS" id="PR00079">
    <property type="entry name" value="G6PDHDRGNASE"/>
</dbReference>
<evidence type="ECO:0000256" key="3">
    <source>
        <dbReference type="ARBA" id="ARBA00022857"/>
    </source>
</evidence>
<dbReference type="Pfam" id="PF00479">
    <property type="entry name" value="G6PD_N"/>
    <property type="match status" value="1"/>
</dbReference>
<evidence type="ECO:0000256" key="1">
    <source>
        <dbReference type="ARBA" id="ARBA00004937"/>
    </source>
</evidence>
<name>X1I246_9ZZZZ</name>
<evidence type="ECO:0000256" key="4">
    <source>
        <dbReference type="ARBA" id="ARBA00023002"/>
    </source>
</evidence>
<dbReference type="GO" id="GO:0005829">
    <property type="term" value="C:cytosol"/>
    <property type="evidence" value="ECO:0007669"/>
    <property type="project" value="TreeGrafter"/>
</dbReference>
<dbReference type="AlphaFoldDB" id="X1I246"/>
<reference evidence="8" key="1">
    <citation type="journal article" date="2014" name="Front. Microbiol.">
        <title>High frequency of phylogenetically diverse reductive dehalogenase-homologous genes in deep subseafloor sedimentary metagenomes.</title>
        <authorList>
            <person name="Kawai M."/>
            <person name="Futagami T."/>
            <person name="Toyoda A."/>
            <person name="Takaki Y."/>
            <person name="Nishi S."/>
            <person name="Hori S."/>
            <person name="Arai W."/>
            <person name="Tsubouchi T."/>
            <person name="Morono Y."/>
            <person name="Uchiyama I."/>
            <person name="Ito T."/>
            <person name="Fujiyama A."/>
            <person name="Inagaki F."/>
            <person name="Takami H."/>
        </authorList>
    </citation>
    <scope>NUCLEOTIDE SEQUENCE</scope>
    <source>
        <strain evidence="8">Expedition CK06-06</strain>
    </source>
</reference>
<proteinExistence type="predicted"/>
<dbReference type="InterPro" id="IPR022674">
    <property type="entry name" value="G6P_DH_NAD-bd"/>
</dbReference>
<dbReference type="GO" id="GO:0004345">
    <property type="term" value="F:glucose-6-phosphate dehydrogenase activity"/>
    <property type="evidence" value="ECO:0007669"/>
    <property type="project" value="InterPro"/>
</dbReference>
<dbReference type="PANTHER" id="PTHR23429">
    <property type="entry name" value="GLUCOSE-6-PHOSPHATE 1-DEHYDROGENASE G6PD"/>
    <property type="match status" value="1"/>
</dbReference>
<organism evidence="8">
    <name type="scientific">marine sediment metagenome</name>
    <dbReference type="NCBI Taxonomy" id="412755"/>
    <lineage>
        <taxon>unclassified sequences</taxon>
        <taxon>metagenomes</taxon>
        <taxon>ecological metagenomes</taxon>
    </lineage>
</organism>
<keyword evidence="3" id="KW-0521">NADP</keyword>
<keyword evidence="2" id="KW-0313">Glucose metabolism</keyword>
<dbReference type="Gene3D" id="3.30.360.10">
    <property type="entry name" value="Dihydrodipicolinate Reductase, domain 2"/>
    <property type="match status" value="1"/>
</dbReference>
<dbReference type="SUPFAM" id="SSF51735">
    <property type="entry name" value="NAD(P)-binding Rossmann-fold domains"/>
    <property type="match status" value="1"/>
</dbReference>
<feature type="non-terminal residue" evidence="8">
    <location>
        <position position="257"/>
    </location>
</feature>
<dbReference type="Gene3D" id="3.40.50.720">
    <property type="entry name" value="NAD(P)-binding Rossmann-like Domain"/>
    <property type="match status" value="1"/>
</dbReference>
<dbReference type="GO" id="GO:0009051">
    <property type="term" value="P:pentose-phosphate shunt, oxidative branch"/>
    <property type="evidence" value="ECO:0007669"/>
    <property type="project" value="TreeGrafter"/>
</dbReference>
<dbReference type="Pfam" id="PF02781">
    <property type="entry name" value="G6PD_C"/>
    <property type="match status" value="1"/>
</dbReference>
<accession>X1I246</accession>
<dbReference type="SUPFAM" id="SSF55347">
    <property type="entry name" value="Glyceraldehyde-3-phosphate dehydrogenase-like, C-terminal domain"/>
    <property type="match status" value="1"/>
</dbReference>
<feature type="domain" description="Glucose-6-phosphate dehydrogenase C-terminal" evidence="7">
    <location>
        <begin position="71"/>
        <end position="256"/>
    </location>
</feature>
<dbReference type="PANTHER" id="PTHR23429:SF0">
    <property type="entry name" value="GLUCOSE-6-PHOSPHATE 1-DEHYDROGENASE"/>
    <property type="match status" value="1"/>
</dbReference>
<dbReference type="EMBL" id="BARU01017437">
    <property type="protein sequence ID" value="GAH60149.1"/>
    <property type="molecule type" value="Genomic_DNA"/>
</dbReference>
<evidence type="ECO:0000259" key="7">
    <source>
        <dbReference type="Pfam" id="PF02781"/>
    </source>
</evidence>
<protein>
    <recommendedName>
        <fullName evidence="9">Glucose-6-phosphate dehydrogenase C-terminal domain-containing protein</fullName>
    </recommendedName>
</protein>
<gene>
    <name evidence="8" type="ORF">S03H2_28930</name>
</gene>
<comment type="pathway">
    <text evidence="1">Carbohydrate degradation; pentose phosphate pathway; D-ribulose 5-phosphate from D-glucose 6-phosphate (oxidative stage): step 1/3.</text>
</comment>